<organism evidence="1 2">
    <name type="scientific">Lentinus tigrinus ALCF2SS1-6</name>
    <dbReference type="NCBI Taxonomy" id="1328759"/>
    <lineage>
        <taxon>Eukaryota</taxon>
        <taxon>Fungi</taxon>
        <taxon>Dikarya</taxon>
        <taxon>Basidiomycota</taxon>
        <taxon>Agaricomycotina</taxon>
        <taxon>Agaricomycetes</taxon>
        <taxon>Polyporales</taxon>
        <taxon>Polyporaceae</taxon>
        <taxon>Lentinus</taxon>
    </lineage>
</organism>
<dbReference type="InterPro" id="IPR021109">
    <property type="entry name" value="Peptidase_aspartic_dom_sf"/>
</dbReference>
<protein>
    <submittedName>
        <fullName evidence="1">Uncharacterized protein</fullName>
    </submittedName>
</protein>
<sequence length="403" mass="45614">LYISTEALRDPMFDLPAWYRLELRARLGPDGPEVLEGASALMGDASAEVLEEHLNDALPYPDDWTGSGEPPRFRCFQYCDVVEILDNYLSLSVSIPGVRLERNTYFDFRDWYAHAVRRAHQEQLSLGRQDFAIDDIDGELAGLFVEGDVWTSHAVELLKCTELEINAVSMKRSKTKADPPLIIERNASEPCDFARVVPKPIIVSSWILGKEARTLLDTGSLSDFITPTFARDLGLKVFPLAKQIPLNLAVKGSRAKISYGCIAEITYQEIRERRYFDVAVMNYDIILGTPFIYQHQMHLSMNPTKVVVGSVKSLPIAGKQVRMLESCAAELFEDHLEVARQELCQYAESICQEASDSPLPPLRAINHTIPLKDESKIYHWRPSKCPDALRPLWIEKRDAYLKS</sequence>
<keyword evidence="2" id="KW-1185">Reference proteome</keyword>
<feature type="non-terminal residue" evidence="1">
    <location>
        <position position="403"/>
    </location>
</feature>
<dbReference type="Gene3D" id="2.40.70.10">
    <property type="entry name" value="Acid Proteases"/>
    <property type="match status" value="1"/>
</dbReference>
<feature type="non-terminal residue" evidence="1">
    <location>
        <position position="1"/>
    </location>
</feature>
<dbReference type="Pfam" id="PF13650">
    <property type="entry name" value="Asp_protease_2"/>
    <property type="match status" value="1"/>
</dbReference>
<gene>
    <name evidence="1" type="ORF">L227DRAFT_474078</name>
</gene>
<proteinExistence type="predicted"/>
<dbReference type="OrthoDB" id="1750432at2759"/>
<dbReference type="CDD" id="cd00303">
    <property type="entry name" value="retropepsin_like"/>
    <property type="match status" value="1"/>
</dbReference>
<evidence type="ECO:0000313" key="2">
    <source>
        <dbReference type="Proteomes" id="UP000313359"/>
    </source>
</evidence>
<accession>A0A5C2S270</accession>
<dbReference type="AlphaFoldDB" id="A0A5C2S270"/>
<reference evidence="1" key="1">
    <citation type="journal article" date="2018" name="Genome Biol. Evol.">
        <title>Genomics and development of Lentinus tigrinus, a white-rot wood-decaying mushroom with dimorphic fruiting bodies.</title>
        <authorList>
            <person name="Wu B."/>
            <person name="Xu Z."/>
            <person name="Knudson A."/>
            <person name="Carlson A."/>
            <person name="Chen N."/>
            <person name="Kovaka S."/>
            <person name="LaButti K."/>
            <person name="Lipzen A."/>
            <person name="Pennachio C."/>
            <person name="Riley R."/>
            <person name="Schakwitz W."/>
            <person name="Umezawa K."/>
            <person name="Ohm R.A."/>
            <person name="Grigoriev I.V."/>
            <person name="Nagy L.G."/>
            <person name="Gibbons J."/>
            <person name="Hibbett D."/>
        </authorList>
    </citation>
    <scope>NUCLEOTIDE SEQUENCE [LARGE SCALE GENOMIC DNA]</scope>
    <source>
        <strain evidence="1">ALCF2SS1-6</strain>
    </source>
</reference>
<dbReference type="STRING" id="1328759.A0A5C2S270"/>
<dbReference type="EMBL" id="ML122280">
    <property type="protein sequence ID" value="RPD57528.1"/>
    <property type="molecule type" value="Genomic_DNA"/>
</dbReference>
<evidence type="ECO:0000313" key="1">
    <source>
        <dbReference type="EMBL" id="RPD57528.1"/>
    </source>
</evidence>
<name>A0A5C2S270_9APHY</name>
<dbReference type="Proteomes" id="UP000313359">
    <property type="component" value="Unassembled WGS sequence"/>
</dbReference>